<accession>A0A9P6XD90</accession>
<evidence type="ECO:0000256" key="6">
    <source>
        <dbReference type="SAM" id="Phobius"/>
    </source>
</evidence>
<dbReference type="PROSITE" id="PS00061">
    <property type="entry name" value="ADH_SHORT"/>
    <property type="match status" value="1"/>
</dbReference>
<comment type="caution">
    <text evidence="7">The sequence shown here is derived from an EMBL/GenBank/DDBJ whole genome shotgun (WGS) entry which is preliminary data.</text>
</comment>
<feature type="compositionally biased region" description="Polar residues" evidence="5">
    <location>
        <begin position="116"/>
        <end position="145"/>
    </location>
</feature>
<dbReference type="PANTHER" id="PTHR42901">
    <property type="entry name" value="ALCOHOL DEHYDROGENASE"/>
    <property type="match status" value="1"/>
</dbReference>
<keyword evidence="6" id="KW-0812">Transmembrane</keyword>
<evidence type="ECO:0000256" key="2">
    <source>
        <dbReference type="ARBA" id="ARBA00022857"/>
    </source>
</evidence>
<feature type="compositionally biased region" description="Basic and acidic residues" evidence="5">
    <location>
        <begin position="307"/>
        <end position="333"/>
    </location>
</feature>
<dbReference type="PANTHER" id="PTHR42901:SF1">
    <property type="entry name" value="ALCOHOL DEHYDROGENASE"/>
    <property type="match status" value="1"/>
</dbReference>
<feature type="coiled-coil region" evidence="4">
    <location>
        <begin position="520"/>
        <end position="576"/>
    </location>
</feature>
<feature type="compositionally biased region" description="Low complexity" evidence="5">
    <location>
        <begin position="1"/>
        <end position="13"/>
    </location>
</feature>
<evidence type="ECO:0000256" key="4">
    <source>
        <dbReference type="SAM" id="Coils"/>
    </source>
</evidence>
<proteinExistence type="inferred from homology"/>
<comment type="similarity">
    <text evidence="1">Belongs to the short-chain dehydrogenases/reductases (SDR) family.</text>
</comment>
<dbReference type="AlphaFoldDB" id="A0A9P6XD90"/>
<keyword evidence="6" id="KW-1133">Transmembrane helix</keyword>
<keyword evidence="6" id="KW-0472">Membrane</keyword>
<dbReference type="InterPro" id="IPR002347">
    <property type="entry name" value="SDR_fam"/>
</dbReference>
<feature type="region of interest" description="Disordered" evidence="5">
    <location>
        <begin position="307"/>
        <end position="335"/>
    </location>
</feature>
<feature type="transmembrane region" description="Helical" evidence="6">
    <location>
        <begin position="717"/>
        <end position="738"/>
    </location>
</feature>
<dbReference type="Gene3D" id="3.40.50.720">
    <property type="entry name" value="NAD(P)-binding Rossmann-like Domain"/>
    <property type="match status" value="1"/>
</dbReference>
<dbReference type="Pfam" id="PF00106">
    <property type="entry name" value="adh_short"/>
    <property type="match status" value="1"/>
</dbReference>
<dbReference type="CDD" id="cd05233">
    <property type="entry name" value="SDR_c"/>
    <property type="match status" value="1"/>
</dbReference>
<dbReference type="Proteomes" id="UP000716291">
    <property type="component" value="Unassembled WGS sequence"/>
</dbReference>
<keyword evidence="8" id="KW-1185">Reference proteome</keyword>
<dbReference type="InterPro" id="IPR036291">
    <property type="entry name" value="NAD(P)-bd_dom_sf"/>
</dbReference>
<protein>
    <submittedName>
        <fullName evidence="7">Uncharacterized protein</fullName>
    </submittedName>
</protein>
<feature type="region of interest" description="Disordered" evidence="5">
    <location>
        <begin position="1"/>
        <end position="153"/>
    </location>
</feature>
<feature type="compositionally biased region" description="Low complexity" evidence="5">
    <location>
        <begin position="96"/>
        <end position="108"/>
    </location>
</feature>
<keyword evidence="4" id="KW-0175">Coiled coil</keyword>
<sequence length="1026" mass="115480">MTEAGSTVVSRTSSVKRKSLLSGLGIKPGTTAEPPKAGARTSTAATSKAKTATSTTKPPSATRPSKTPVSKAPTAVRASKTPVRKTPPTAIKTERVTPTSSAASSPTVSKRKSIVPSATPSPNRASPLTRRSSVNHPPVNSTSNAAKRMSTPAGLAEFTIKEKVSEQEELLEQKEKEIEKLKRENEQHVSLLEQEVEKLKKELEAEKEKGVSKEETNQQLFQIKQDTIQETENKLKAEHQQEINKLLEEQENNLKAEHQQKISKLLEEQEKKLESELSTFKAECEHMVDGLKLKNDETMQQMNLVKTENDTLKSQLQREQEEHKDDNERHASEISKLNDQIVFLDEKIESLERAQTNSYLRKVENDLSQATAALEEHRRQSQQQLEAVERRHRDEIRQLQSGTDDTAMAWLEKTRATQQEVDSLHDELRRKEAVHSEAIETLREQYEEELDKLRESCERKETEIEERSAQIESLLDRVETLQNSLEAATVRLEHTAKSSPSSSSDRDDINNANKTNSIGHEACIKRCDAQQKELNDLKAKLVEVKETHESQLNRLGKEKANAVQELRKTIAQLEERQKPMTPPPSINEENLAQIAEQHKKEMKMMHDQYQLAVDNKNRELEDYAYRVKALVASKQKETEKMDNERREEVERYEKEIEGYEIKMKELEKEIKKNQERASHWEMLHNNAQVLLEDTRRGCLVHREENEQLLKLVNQLQVFFWVGVLAVVPYLLLVAYGAYGCPEQNLKKKYNAKWSLVTGGSSGIGAAIVRKFATQGLNVVVVALDDAILNEFKETIVKEFPRVEFRFVGCDLSEATGNSYLEAVKKVTSDIDIQILCNNAGFIITGGYADVALQKEMANFHTNVTAGLVLTHHFVDEMLNKGLKGLVTFTSSSAGFIPNPMSALYASTKIFLTTFAASIAAELAEAEIDTLVIHPSPINSGFYNNAGKMSALLTAQKLSSPPSVIADTICRNAGKIVVVDQGPITVIMKILTTKVMDWNVFTEIMKIGLRFNGDYKAMKVSRPLKRE</sequence>
<keyword evidence="3" id="KW-0560">Oxidoreductase</keyword>
<dbReference type="InterPro" id="IPR020904">
    <property type="entry name" value="Sc_DH/Rdtase_CS"/>
</dbReference>
<feature type="coiled-coil region" evidence="4">
    <location>
        <begin position="627"/>
        <end position="683"/>
    </location>
</feature>
<dbReference type="EMBL" id="JAANQT010000422">
    <property type="protein sequence ID" value="KAG1311145.1"/>
    <property type="molecule type" value="Genomic_DNA"/>
</dbReference>
<evidence type="ECO:0000256" key="1">
    <source>
        <dbReference type="ARBA" id="ARBA00006484"/>
    </source>
</evidence>
<dbReference type="PRINTS" id="PR00081">
    <property type="entry name" value="GDHRDH"/>
</dbReference>
<dbReference type="OrthoDB" id="153074at2759"/>
<evidence type="ECO:0000256" key="5">
    <source>
        <dbReference type="SAM" id="MobiDB-lite"/>
    </source>
</evidence>
<evidence type="ECO:0000256" key="3">
    <source>
        <dbReference type="ARBA" id="ARBA00023002"/>
    </source>
</evidence>
<reference evidence="7" key="1">
    <citation type="journal article" date="2020" name="Microb. Genom.">
        <title>Genetic diversity of clinical and environmental Mucorales isolates obtained from an investigation of mucormycosis cases among solid organ transplant recipients.</title>
        <authorList>
            <person name="Nguyen M.H."/>
            <person name="Kaul D."/>
            <person name="Muto C."/>
            <person name="Cheng S.J."/>
            <person name="Richter R.A."/>
            <person name="Bruno V.M."/>
            <person name="Liu G."/>
            <person name="Beyhan S."/>
            <person name="Sundermann A.J."/>
            <person name="Mounaud S."/>
            <person name="Pasculle A.W."/>
            <person name="Nierman W.C."/>
            <person name="Driscoll E."/>
            <person name="Cumbie R."/>
            <person name="Clancy C.J."/>
            <person name="Dupont C.L."/>
        </authorList>
    </citation>
    <scope>NUCLEOTIDE SEQUENCE</scope>
    <source>
        <strain evidence="7">GL11</strain>
    </source>
</reference>
<dbReference type="SUPFAM" id="SSF51735">
    <property type="entry name" value="NAD(P)-binding Rossmann-fold domains"/>
    <property type="match status" value="1"/>
</dbReference>
<name>A0A9P6XD90_RHIOR</name>
<evidence type="ECO:0000313" key="7">
    <source>
        <dbReference type="EMBL" id="KAG1311145.1"/>
    </source>
</evidence>
<organism evidence="7 8">
    <name type="scientific">Rhizopus oryzae</name>
    <name type="common">Mucormycosis agent</name>
    <name type="synonym">Rhizopus arrhizus var. delemar</name>
    <dbReference type="NCBI Taxonomy" id="64495"/>
    <lineage>
        <taxon>Eukaryota</taxon>
        <taxon>Fungi</taxon>
        <taxon>Fungi incertae sedis</taxon>
        <taxon>Mucoromycota</taxon>
        <taxon>Mucoromycotina</taxon>
        <taxon>Mucoromycetes</taxon>
        <taxon>Mucorales</taxon>
        <taxon>Mucorineae</taxon>
        <taxon>Rhizopodaceae</taxon>
        <taxon>Rhizopus</taxon>
    </lineage>
</organism>
<feature type="compositionally biased region" description="Low complexity" evidence="5">
    <location>
        <begin position="39"/>
        <end position="68"/>
    </location>
</feature>
<keyword evidence="2" id="KW-0521">NADP</keyword>
<feature type="coiled-coil region" evidence="4">
    <location>
        <begin position="425"/>
        <end position="491"/>
    </location>
</feature>
<feature type="region of interest" description="Disordered" evidence="5">
    <location>
        <begin position="491"/>
        <end position="515"/>
    </location>
</feature>
<dbReference type="GO" id="GO:0016491">
    <property type="term" value="F:oxidoreductase activity"/>
    <property type="evidence" value="ECO:0007669"/>
    <property type="project" value="UniProtKB-KW"/>
</dbReference>
<gene>
    <name evidence="7" type="ORF">G6F64_004027</name>
</gene>
<evidence type="ECO:0000313" key="8">
    <source>
        <dbReference type="Proteomes" id="UP000716291"/>
    </source>
</evidence>